<proteinExistence type="predicted"/>
<protein>
    <submittedName>
        <fullName evidence="1 3">Uncharacterized protein</fullName>
    </submittedName>
</protein>
<sequence>MTVFRTRSQKKETVIFTTTETMGTQHSLTGSVVCLGAGVEVTKGNLIVHLRHSHQQGMQVPVEFVLRRIRFCNWGA</sequence>
<dbReference type="EMBL" id="UYSU01013575">
    <property type="protein sequence ID" value="VDL88410.1"/>
    <property type="molecule type" value="Genomic_DNA"/>
</dbReference>
<gene>
    <name evidence="1" type="ORF">SSLN_LOCUS2025</name>
</gene>
<evidence type="ECO:0000313" key="1">
    <source>
        <dbReference type="EMBL" id="VDL88410.1"/>
    </source>
</evidence>
<keyword evidence="2" id="KW-1185">Reference proteome</keyword>
<accession>A0A183SCS7</accession>
<evidence type="ECO:0000313" key="3">
    <source>
        <dbReference type="WBParaSite" id="SSLN_0000209401-mRNA-1"/>
    </source>
</evidence>
<name>A0A183SCS7_SCHSO</name>
<organism evidence="3">
    <name type="scientific">Schistocephalus solidus</name>
    <name type="common">Tapeworm</name>
    <dbReference type="NCBI Taxonomy" id="70667"/>
    <lineage>
        <taxon>Eukaryota</taxon>
        <taxon>Metazoa</taxon>
        <taxon>Spiralia</taxon>
        <taxon>Lophotrochozoa</taxon>
        <taxon>Platyhelminthes</taxon>
        <taxon>Cestoda</taxon>
        <taxon>Eucestoda</taxon>
        <taxon>Diphyllobothriidea</taxon>
        <taxon>Diphyllobothriidae</taxon>
        <taxon>Schistocephalus</taxon>
    </lineage>
</organism>
<evidence type="ECO:0000313" key="2">
    <source>
        <dbReference type="Proteomes" id="UP000275846"/>
    </source>
</evidence>
<reference evidence="1 2" key="2">
    <citation type="submission" date="2018-11" db="EMBL/GenBank/DDBJ databases">
        <authorList>
            <consortium name="Pathogen Informatics"/>
        </authorList>
    </citation>
    <scope>NUCLEOTIDE SEQUENCE [LARGE SCALE GENOMIC DNA]</scope>
    <source>
        <strain evidence="1 2">NST_G2</strain>
    </source>
</reference>
<dbReference type="AlphaFoldDB" id="A0A183SCS7"/>
<dbReference type="Proteomes" id="UP000275846">
    <property type="component" value="Unassembled WGS sequence"/>
</dbReference>
<dbReference type="OrthoDB" id="6307585at2759"/>
<dbReference type="WBParaSite" id="SSLN_0000209401-mRNA-1">
    <property type="protein sequence ID" value="SSLN_0000209401-mRNA-1"/>
    <property type="gene ID" value="SSLN_0000209401"/>
</dbReference>
<reference evidence="3" key="1">
    <citation type="submission" date="2016-06" db="UniProtKB">
        <authorList>
            <consortium name="WormBaseParasite"/>
        </authorList>
    </citation>
    <scope>IDENTIFICATION</scope>
</reference>